<organism evidence="3 4">
    <name type="scientific">Blautia producta</name>
    <dbReference type="NCBI Taxonomy" id="33035"/>
    <lineage>
        <taxon>Bacteria</taxon>
        <taxon>Bacillati</taxon>
        <taxon>Bacillota</taxon>
        <taxon>Clostridia</taxon>
        <taxon>Lachnospirales</taxon>
        <taxon>Lachnospiraceae</taxon>
        <taxon>Blautia</taxon>
    </lineage>
</organism>
<dbReference type="Pfam" id="PF20379">
    <property type="entry name" value="DUF6674"/>
    <property type="match status" value="1"/>
</dbReference>
<evidence type="ECO:0000256" key="1">
    <source>
        <dbReference type="SAM" id="Coils"/>
    </source>
</evidence>
<feature type="region of interest" description="Disordered" evidence="2">
    <location>
        <begin position="231"/>
        <end position="280"/>
    </location>
</feature>
<evidence type="ECO:0000313" key="3">
    <source>
        <dbReference type="EMBL" id="WPX71877.1"/>
    </source>
</evidence>
<sequence>METVGQNTKQVMEENDVLKQFMELLNQQNMKEQSQDFMGIFWYVAGMQVQLSAMVDELQGVREQLSQMQENQPKSVKENLMDKAAHLQGKITSLSERLTAVRNRLVETAAQAVSAFKEKGKAEMCKVLQKGISGVKSMLSDYRERLVEVMTDFEKTANQIDSIGDELKQIGNSVSNVGRLLAGKGTKEVSDEKPGVGLTRAINTPVKKAVENLRKKIDAADQAFEKLDRLSDRLDAGKEAEKGGRVSVKDKLSQMKEKAGQQKKAPEPDKAKAKSKEESL</sequence>
<evidence type="ECO:0000313" key="4">
    <source>
        <dbReference type="Proteomes" id="UP001325248"/>
    </source>
</evidence>
<feature type="coiled-coil region" evidence="1">
    <location>
        <begin position="51"/>
        <end position="97"/>
    </location>
</feature>
<dbReference type="EMBL" id="CP136422">
    <property type="protein sequence ID" value="WPX71877.1"/>
    <property type="molecule type" value="Genomic_DNA"/>
</dbReference>
<reference evidence="3" key="1">
    <citation type="submission" date="2023-10" db="EMBL/GenBank/DDBJ databases">
        <title>Genome sequence of Blautia coccoides DSM 935.</title>
        <authorList>
            <person name="Boeer T."/>
            <person name="Bengelsdorf F.R."/>
            <person name="Daniel R."/>
            <person name="Poehlein A."/>
        </authorList>
    </citation>
    <scope>NUCLEOTIDE SEQUENCE [LARGE SCALE GENOMIC DNA]</scope>
    <source>
        <strain evidence="3">DSM 935</strain>
    </source>
</reference>
<accession>A0ABZ0U3T3</accession>
<keyword evidence="1" id="KW-0175">Coiled coil</keyword>
<keyword evidence="4" id="KW-1185">Reference proteome</keyword>
<proteinExistence type="predicted"/>
<name>A0ABZ0U3T3_9FIRM</name>
<dbReference type="InterPro" id="IPR046656">
    <property type="entry name" value="DUF6674"/>
</dbReference>
<dbReference type="SUPFAM" id="SSF58100">
    <property type="entry name" value="Bacterial hemolysins"/>
    <property type="match status" value="1"/>
</dbReference>
<gene>
    <name evidence="3" type="ORF">BLCOC_02010</name>
</gene>
<protein>
    <submittedName>
        <fullName evidence="3">Uncharacterized protein</fullName>
    </submittedName>
</protein>
<dbReference type="Gene3D" id="1.10.287.1490">
    <property type="match status" value="1"/>
</dbReference>
<dbReference type="Proteomes" id="UP001325248">
    <property type="component" value="Chromosome"/>
</dbReference>
<evidence type="ECO:0000256" key="2">
    <source>
        <dbReference type="SAM" id="MobiDB-lite"/>
    </source>
</evidence>